<proteinExistence type="predicted"/>
<feature type="domain" description="Fibronectin type-III" evidence="2">
    <location>
        <begin position="4132"/>
        <end position="4218"/>
    </location>
</feature>
<dbReference type="InterPro" id="IPR036116">
    <property type="entry name" value="FN3_sf"/>
</dbReference>
<dbReference type="PANTHER" id="PTHR47135">
    <property type="entry name" value="FIBRONECTIN TYPE III DOMAIN-CONTAINING PROTEIN 7"/>
    <property type="match status" value="1"/>
</dbReference>
<feature type="domain" description="Fibronectin type-III" evidence="2">
    <location>
        <begin position="2653"/>
        <end position="2740"/>
    </location>
</feature>
<evidence type="ECO:0000259" key="2">
    <source>
        <dbReference type="PROSITE" id="PS50853"/>
    </source>
</evidence>
<dbReference type="InterPro" id="IPR013783">
    <property type="entry name" value="Ig-like_fold"/>
</dbReference>
<feature type="domain" description="Fibronectin type-III" evidence="2">
    <location>
        <begin position="1079"/>
        <end position="1165"/>
    </location>
</feature>
<feature type="domain" description="Fibronectin type-III" evidence="2">
    <location>
        <begin position="2214"/>
        <end position="2300"/>
    </location>
</feature>
<dbReference type="InterPro" id="IPR003961">
    <property type="entry name" value="FN3_dom"/>
</dbReference>
<feature type="signal peptide" evidence="1">
    <location>
        <begin position="1"/>
        <end position="24"/>
    </location>
</feature>
<accession>A0ABV1A5A5</accession>
<dbReference type="Gene3D" id="2.60.40.10">
    <property type="entry name" value="Immunoglobulins"/>
    <property type="match status" value="28"/>
</dbReference>
<evidence type="ECO:0000313" key="4">
    <source>
        <dbReference type="Proteomes" id="UP001469553"/>
    </source>
</evidence>
<dbReference type="PROSITE" id="PS50853">
    <property type="entry name" value="FN3"/>
    <property type="match status" value="20"/>
</dbReference>
<feature type="domain" description="Fibronectin type-III" evidence="2">
    <location>
        <begin position="4045"/>
        <end position="4131"/>
    </location>
</feature>
<feature type="domain" description="Fibronectin type-III" evidence="2">
    <location>
        <begin position="3523"/>
        <end position="3609"/>
    </location>
</feature>
<reference evidence="3 4" key="1">
    <citation type="submission" date="2021-06" db="EMBL/GenBank/DDBJ databases">
        <authorList>
            <person name="Palmer J.M."/>
        </authorList>
    </citation>
    <scope>NUCLEOTIDE SEQUENCE [LARGE SCALE GENOMIC DNA]</scope>
    <source>
        <strain evidence="3 4">AS_MEX2019</strain>
        <tissue evidence="3">Muscle</tissue>
    </source>
</reference>
<dbReference type="Proteomes" id="UP001469553">
    <property type="component" value="Unassembled WGS sequence"/>
</dbReference>
<feature type="domain" description="Fibronectin type-III" evidence="2">
    <location>
        <begin position="4306"/>
        <end position="4394"/>
    </location>
</feature>
<feature type="domain" description="Fibronectin type-III" evidence="2">
    <location>
        <begin position="2566"/>
        <end position="2652"/>
    </location>
</feature>
<comment type="caution">
    <text evidence="3">The sequence shown here is derived from an EMBL/GenBank/DDBJ whole genome shotgun (WGS) entry which is preliminary data.</text>
</comment>
<dbReference type="EMBL" id="JAHRIP010084709">
    <property type="protein sequence ID" value="MEQ2313436.1"/>
    <property type="molecule type" value="Genomic_DNA"/>
</dbReference>
<keyword evidence="4" id="KW-1185">Reference proteome</keyword>
<feature type="domain" description="Fibronectin type-III" evidence="2">
    <location>
        <begin position="643"/>
        <end position="730"/>
    </location>
</feature>
<dbReference type="Pfam" id="PF00041">
    <property type="entry name" value="fn3"/>
    <property type="match status" value="4"/>
</dbReference>
<feature type="domain" description="Fibronectin type-III" evidence="2">
    <location>
        <begin position="3697"/>
        <end position="3783"/>
    </location>
</feature>
<keyword evidence="1" id="KW-0732">Signal</keyword>
<feature type="domain" description="Fibronectin type-III" evidence="2">
    <location>
        <begin position="556"/>
        <end position="642"/>
    </location>
</feature>
<feature type="domain" description="Fibronectin type-III" evidence="2">
    <location>
        <begin position="2127"/>
        <end position="2213"/>
    </location>
</feature>
<evidence type="ECO:0000313" key="3">
    <source>
        <dbReference type="EMBL" id="MEQ2313436.1"/>
    </source>
</evidence>
<feature type="domain" description="Fibronectin type-III" evidence="2">
    <location>
        <begin position="904"/>
        <end position="991"/>
    </location>
</feature>
<feature type="domain" description="Fibronectin type-III" evidence="2">
    <location>
        <begin position="3957"/>
        <end position="4044"/>
    </location>
</feature>
<dbReference type="SMART" id="SM00060">
    <property type="entry name" value="FN3"/>
    <property type="match status" value="37"/>
</dbReference>
<dbReference type="PANTHER" id="PTHR47135:SF3">
    <property type="entry name" value="FIBRONECTIN TYPE-III DOMAIN-CONTAINING PROTEIN"/>
    <property type="match status" value="1"/>
</dbReference>
<feature type="domain" description="Fibronectin type-III" evidence="2">
    <location>
        <begin position="3349"/>
        <end position="3438"/>
    </location>
</feature>
<protein>
    <recommendedName>
        <fullName evidence="2">Fibronectin type-III domain-containing protein</fullName>
    </recommendedName>
</protein>
<organism evidence="3 4">
    <name type="scientific">Ameca splendens</name>
    <dbReference type="NCBI Taxonomy" id="208324"/>
    <lineage>
        <taxon>Eukaryota</taxon>
        <taxon>Metazoa</taxon>
        <taxon>Chordata</taxon>
        <taxon>Craniata</taxon>
        <taxon>Vertebrata</taxon>
        <taxon>Euteleostomi</taxon>
        <taxon>Actinopterygii</taxon>
        <taxon>Neopterygii</taxon>
        <taxon>Teleostei</taxon>
        <taxon>Neoteleostei</taxon>
        <taxon>Acanthomorphata</taxon>
        <taxon>Ovalentaria</taxon>
        <taxon>Atherinomorphae</taxon>
        <taxon>Cyprinodontiformes</taxon>
        <taxon>Goodeidae</taxon>
        <taxon>Ameca</taxon>
    </lineage>
</organism>
<dbReference type="SUPFAM" id="SSF49265">
    <property type="entry name" value="Fibronectin type III"/>
    <property type="match status" value="33"/>
</dbReference>
<gene>
    <name evidence="3" type="ORF">AMECASPLE_001987</name>
</gene>
<name>A0ABV1A5A5_9TELE</name>
<feature type="domain" description="Fibronectin type-III" evidence="2">
    <location>
        <begin position="2915"/>
        <end position="3001"/>
    </location>
</feature>
<feature type="domain" description="Fibronectin type-III" evidence="2">
    <location>
        <begin position="113"/>
        <end position="204"/>
    </location>
</feature>
<feature type="domain" description="Fibronectin type-III" evidence="2">
    <location>
        <begin position="381"/>
        <end position="467"/>
    </location>
</feature>
<feature type="domain" description="Fibronectin type-III" evidence="2">
    <location>
        <begin position="1603"/>
        <end position="1690"/>
    </location>
</feature>
<evidence type="ECO:0000256" key="1">
    <source>
        <dbReference type="SAM" id="SignalP"/>
    </source>
</evidence>
<sequence>MGLLGAIGFSLALLSLTQIHQCSAQACKILSATSTSASSILIRWEGYPGATSYLLDTRMKNSIDTAPIIVVISGLMTERTVQGLSPGTEYNIALKVIKFLSVDCVTSVSVLTVPDTSQFMQGWSPSSTSITLRWTTVPSAQYYILQVNPQTTGNMQNFTLINTTAVVTNLQPTTNYDCFVYTANQAGLGGRSRVRTITTLVQPPVGIETTQTDGEKARVTWKPVENVLMYQVTIQNLDEPTRKPSVYNVTDTKLDVNGIQPCSSYLITVSSFSKFLLLSEPTNYNYSTNKLAPVSSVSVDYSCTTNSVKVSWSSVIGASSYLATAMGENGTKMECTSKSTTCTIIGLRCGQYYEVNVIPISDNCKNRFNTTSASFQTVSCPPGNLMLLRECTGNVIVFSWNHTSNIDYYVARAVDSKGEVMTCLTEDNSCYFTNTECGRRYYFTVSSFTKGCRSEASASVDVQTAPCIPQNLKTSASCSSDILVSTWDHAEGALGYVVEAKGNIRNSSYTCKSNSNSCAMEGVLCGDQLTMTITASNAECSSPAHLGPPAETVPCTPQNVSAVKECGSNSIRVTWKLNSGTLFYIAVAKASDNVINSCNSIDASCIINGLKCSSNYTVYVIASNFYCNSSESKMIPLKTADCSPSNVTTSLDCASNEALISWQWESPISSFTASTVDDVDGRLSCSSTTTSCKVPNLKCGRLYNVSVSHRDAANCSSMPSQFIYMESVPCGPSNVNVKVSCASGPVNISWDAHRKAEGYITVISDANKMMTQYNTTQPQLSIALKDCGQEYTVKVMSFSQSCVSFPSETHFKEAPCVPTNVVANRSCGQRFVEVTWQSSRGAHNYTAAAVDGQGNRLMCVSSETLCRLDGLKCSQVYNVSMVAMDDLCSSMRSTPVRLMIEPCPPSQLTASVNCTDNSAKLTWDSSPNAVSYTGKATSSDGHIVTCEAGLKLGCQLNGLQCGKTYTFTVSASDGDCRTVDSEPVNHTTAPCAVQGVLTKLNCSTNALSITWTPGSIPVNYSATAVAPNGTTLRCFTEDYKCTLGSLQCGYQYNVSVKAISSTCEGQSSVPEIINSVPCVPLNVQSNLECSTNTLQASWKAAAGATSYISTLRGAKGFSASCQTTNQSCAFPDLQCAQSYSFSVVAINDRCNSTNSNNVTAKTAPCDPANVTASLNCLSDVVTVTWSASAGANYYTVIAEANGYVDSCNSTSTSCGLTRLQCGENYTVTVLAGDTRCNSSILAKTNVITAPCSPVIKNQSHYCTTNRTTVTWVEDMDAVSVMVNATSNLGHSLSCSSSTNNSCVLNNLQCGHTYMVQAVAQGVQCTSKPSTAFQIITAPCTPGNVEHQYYCGPGNALVSWDEALGRDSFYVRAQSGNHTVFCTASQDTDCTLPPLQCSRTYDVEVIAVAANCNSSVPGITKIQTAPCAPTNVNVSLLCENNTAEVRWKQSSGAVLYTVMATGRDGDLKQCSTNTTSCQLPNMHCAQTYMIIISPSSNQCRGQETQAYTYHAGPCPPTNIRASLQCAGNVGHVTWDAALWAEMYEVATVPSVMDQHVHSCSTNGTNCSLTDLHCGETVAITVVTIERGCRSKPSDPLMFKTVICPPTDITAVTTCSNSDISVSWNLSPETGAQYFIHSLKEGGAAANYTTPQPYHLISGLRCAELYTFKVAAMNSQCSSIFSEQIQAETAPCPPTNLTVKTECGTNLATLTWAPSIYALSYTATFTGTHGHVVSCFANTTSCFVKVDCGHQYSAVVVASTATCNSSKSDALTFNSAPCLPEQVEAELNCTANSFMVQWKGTLGDIGMYMAIAIGSDNSREICTTASTECIIRSLKCGILYSIVVTTASIDCGTIVGSDYQMYSAPCKPDNVSVDLQCSTDVAFVTWGNSGPDQHQVVTAVDSREQATICNSSSSSCTLNQLECGKKYAISVVGYTNSCSSEPTVAKKLSMAPCIPTHINALVDCDSGITAVTWDEALGATSYTVYARGSLGYNAECVSNNVNCDFVNLACGQDYNITVVARHDTCVSSASETITVSSGPCPHSSLKTSLDCITNTVMVSWTTGRGILNYSALADPFNTAEQQSCSTSGSSCNITSLRCGESYRVSVHGQGNTCPSPSHTWNRINTAPCPPTNLRVNSSCTSNNISVSWQASQGSVSYMAVAENAVGDQWSCNTSSTACQISELLCGQEYKVYVVGIDAACSGAKSEMKMIRTAPCIPKNIQKHLDCPSGVLNVTWGSTGYFTKFRASVRNDKGHVSICTTDKHYCMVPNMGCGTTYNVTVTAQDETCNSSLSPIKQVQTAPCPLSYFHPLVDCSTGVLSVTWNNSVPGVMYTVSAVDAEGHVHNCSGTNSGCKINTLECGMKYNVAITPSRDACVGRDNTTKVITTVPCVPQLSDVEMECLTNSAWVTFDESAGAEEYIIITNNSQGAIETFECNSTSDGMCALPTLACSQNLTFTLKAQNEQCTSAASNALTTETAPCPPKGIMETINCDNRTLSITWSDVPGALMYTATLEKLSGGTPSCCTTSATGCDIRDLPCGEMYILHVTAEGRTCNSSESDGLITRTVACVPENLKANLICSNNVASMSWGYSQGGQLYTVRAVSTNGHESECRSPDNQCDLTDLMCGEQYTATVTAEDMECKSKPSDSVTIKTVPCTPENTSSVMDCEANSLIISWSESAGADSYIATLQDSDSQSTTCQGTTEGSCNVTGLSCGQVYHVSVVSSDGYCNSPPTNVLDTHSVPCKPRNIKAMMDCYTKTARVSWYPGNGALSYMVIASTASDHNVTCKTNMTSCELKGLWCGQSYSVSVKSVGESCCSGANMTGVLVTEPCIPERITTVYTMTIGQVQWDKAAGADNYTVRGETEQGLPVSCTTRDNFCALYNMNCGQVYNITVTAHNRVCEDVSISAEEAAILTEPCPPNNVETNVNCQEDLGTVSWEASWGSEGYEVKLAGRDGHSLTCHTNTTFCSVKDLHCGVIYYTSVIAIGDIHRSSKSTTVLLTAGPCTASNVVASYDCDNNTAEVSWSHGEGASSYMVTAVSPDGYRASCETNELQCELLELECGQTYNITLTTVSNQCEIETHTNVSFSTRPCKPLRVGVDLQCGTSTANMFWGEDEDVELFMATAISSMGMTLQCNSTNSTCKFPDLHCGEKYVFSVTAYSNMCYSENSSSVEIQTEPCQPTGLSVSGSCNNETVMLHWYKAQGAAMYVVTVTGDQGYILTFQSNETKIEADLPCGQLFTFTVMAQDDQCDSAMSQPKNYKTGPCIPEQVQSYTRCENSLGSISWTMYAKAESYLAIAVAEDGHTHECTTNTTKCTWNDLHCGEIYTVNVIALDYQCTSMPSNSTTIRMAPCIPQGLKSSINCTTKVGSLTWNASETAKFYIVTAKTNSGHKVQLSTNDTWTFISEFMCGQEYFLSVQAADSVCTSQPSQPSSLFSEPCPPTDVRSVLNCLSNIALLSWTGSAGAEFYTATVTAEDGRTMSCASDSEQCAIPNIQCGKSNIVTVVGSNRICDSDPSKADILQSVPCVPTDVRASISCSRNEAVVSWNASKGALLYKVLAVSTQGAESNCATEYTNCTLTNLTCGHQYHVQVVAQDNICSSLPSPAVGFESVPCTPNTGFVILDCYTNSALLEWMYSEGALKYISTAQSSSGHVSTCTTNLTHCELENLQCGQTYDVVTVASNDQCSSPPSAMLQVESVPCTPEDIVTVLDCYRNTALVEWQPSRGADSYIVQAFGVEEHETNCSTNSQSCILPDLMCGFTYNVSVIAINSVCNVSQSEVQQLQAVPCVPDLVEARVVCESGGVMVSWQQSKGALFYSTVAQGSGGYASVCNSTTTTCLLDNVLCGQNYSVTVIASDHMCSSDESSSVEINTVPCVPQKVSAEMVCSSNIGVVSWEEDEGVSSYHVQALGPDGHKTYCNSYESSCELTDMHCGQLYNLTVTAQDGRCDNSNSYLDLISVPCKPTNVRASLRCQTNSAAVTWERASGALSYVAVGVTTDGGHRAECNNTMTYCDLSNLQCGQTYNVSVFGLDESCSSVESNKTYVRTAPCPPQNVVVDAQCAKGAMVISWSPNPDAQYFHVAVVSNTGARLYCNSSSNACTINSLPCGQHYNITVLSVRDTCESKPSAVVATSSAPCVPTKPNGHLDCVSNSAWVTWTLSAGATSYFVLGKAASGHNSSCTSSSSPCEVADLKCGTLYNFHVTANNKHCSSNHSTIFEIETGPCALEALSATVECNSDTILVEWKQTLDSPLYLVTAEADDKTIISCNSSSNWCVLQDARCDLHYSIIVSASSDKCSSLRSPPTKIKTAPCVPSNVTVVPRCEDKGAVVSWAKSSVATSYQLMATGQDGHVMSCNNSVNHCSLADLHCGQTYGLSITAVGDNCTSYPSNSSFRTVPCAPSNLTVDADCRTNYARLSWDYTKFAVEYFGHAASMDGETLSCDSNKTSCTLGTLQCGHTYNFTVKAFDGICNSSISLPLHEGAAPCPPSRLNVRMQRIKQMYWAMISWDKVNCSNIEYLAEIKGQIGNNSQTLMKVSSYWLLRPYFELPMPCSTAFTVAVFSRNSGGVSKSSRIFSGITEPCAPQRVKYSGNTSQVLLSWDASVFATTYTVYNVSGGSYVKLCNTTGLSCQLTNFNPAATKVTASNAVGESNPSQNITGPVSARRRRDLQPTQLNAYEGENLETPEVLAVTVSGGSMYVRWRMVKGATEYELIIEEEQKAGQTTQLPRVRNIDGDFYTETDLKPVTTYCVRVAAKDGFNQSNYSWPACRKTGAL</sequence>
<feature type="chain" id="PRO_5045610532" description="Fibronectin type-III domain-containing protein" evidence="1">
    <location>
        <begin position="25"/>
        <end position="4766"/>
    </location>
</feature>
<feature type="domain" description="Fibronectin type-III" evidence="2">
    <location>
        <begin position="4673"/>
        <end position="4766"/>
    </location>
</feature>
<dbReference type="CDD" id="cd00063">
    <property type="entry name" value="FN3"/>
    <property type="match status" value="10"/>
</dbReference>